<gene>
    <name evidence="2" type="ORF">FHR97_003685</name>
</gene>
<feature type="chain" id="PRO_5030724571" description="VCBS repeat-containing protein" evidence="1">
    <location>
        <begin position="22"/>
        <end position="254"/>
    </location>
</feature>
<dbReference type="RefSeq" id="WP_183385232.1">
    <property type="nucleotide sequence ID" value="NZ_JACHXR010000015.1"/>
</dbReference>
<proteinExistence type="predicted"/>
<sequence length="254" mass="27580">MKRHLLSLCALFVMMAPAAHAEQIVAARYVEPVERYGHYALGRPHEYARLVATTDAARDVGLDLPREEVFEDLAPRLVRLADQAPAELLAIVSSRDGGSRLALVGLEGNRLEIVAQSAPIGRPNRWLNPVGVADLNGNGEAEIAAVTTPHLGGVLRVYRRRGERLVEIHSLSGFSNHAYGSPELGLSRPARIDGCMQLLVPDGRRASVSAIMLSDAGLVETDRCRFSEPITAPEALDDCEHRLNQAVLIMPESS</sequence>
<dbReference type="AlphaFoldDB" id="A0A7W5EXH9"/>
<organism evidence="2 3">
    <name type="scientific">Halomonas stenophila</name>
    <dbReference type="NCBI Taxonomy" id="795312"/>
    <lineage>
        <taxon>Bacteria</taxon>
        <taxon>Pseudomonadati</taxon>
        <taxon>Pseudomonadota</taxon>
        <taxon>Gammaproteobacteria</taxon>
        <taxon>Oceanospirillales</taxon>
        <taxon>Halomonadaceae</taxon>
        <taxon>Halomonas</taxon>
    </lineage>
</organism>
<accession>A0A7W5EXH9</accession>
<name>A0A7W5EXH9_9GAMM</name>
<evidence type="ECO:0000256" key="1">
    <source>
        <dbReference type="SAM" id="SignalP"/>
    </source>
</evidence>
<dbReference type="EMBL" id="JACHXR010000015">
    <property type="protein sequence ID" value="MBB3232807.1"/>
    <property type="molecule type" value="Genomic_DNA"/>
</dbReference>
<evidence type="ECO:0008006" key="4">
    <source>
        <dbReference type="Google" id="ProtNLM"/>
    </source>
</evidence>
<protein>
    <recommendedName>
        <fullName evidence="4">VCBS repeat-containing protein</fullName>
    </recommendedName>
</protein>
<reference evidence="2 3" key="1">
    <citation type="submission" date="2020-08" db="EMBL/GenBank/DDBJ databases">
        <title>Genomic Encyclopedia of Type Strains, Phase III (KMG-III): the genomes of soil and plant-associated and newly described type strains.</title>
        <authorList>
            <person name="Whitman W."/>
        </authorList>
    </citation>
    <scope>NUCLEOTIDE SEQUENCE [LARGE SCALE GENOMIC DNA]</scope>
    <source>
        <strain evidence="2 3">CECT 7744</strain>
    </source>
</reference>
<dbReference type="Proteomes" id="UP000518892">
    <property type="component" value="Unassembled WGS sequence"/>
</dbReference>
<feature type="signal peptide" evidence="1">
    <location>
        <begin position="1"/>
        <end position="21"/>
    </location>
</feature>
<keyword evidence="3" id="KW-1185">Reference proteome</keyword>
<keyword evidence="1" id="KW-0732">Signal</keyword>
<evidence type="ECO:0000313" key="3">
    <source>
        <dbReference type="Proteomes" id="UP000518892"/>
    </source>
</evidence>
<evidence type="ECO:0000313" key="2">
    <source>
        <dbReference type="EMBL" id="MBB3232807.1"/>
    </source>
</evidence>
<comment type="caution">
    <text evidence="2">The sequence shown here is derived from an EMBL/GenBank/DDBJ whole genome shotgun (WGS) entry which is preliminary data.</text>
</comment>